<feature type="transmembrane region" description="Helical" evidence="2">
    <location>
        <begin position="197"/>
        <end position="218"/>
    </location>
</feature>
<feature type="compositionally biased region" description="Basic and acidic residues" evidence="1">
    <location>
        <begin position="624"/>
        <end position="634"/>
    </location>
</feature>
<organism evidence="4">
    <name type="scientific">Schizophyllum commune (strain H4-8 / FGSC 9210)</name>
    <name type="common">Split gill fungus</name>
    <dbReference type="NCBI Taxonomy" id="578458"/>
    <lineage>
        <taxon>Eukaryota</taxon>
        <taxon>Fungi</taxon>
        <taxon>Dikarya</taxon>
        <taxon>Basidiomycota</taxon>
        <taxon>Agaricomycotina</taxon>
        <taxon>Agaricomycetes</taxon>
        <taxon>Agaricomycetidae</taxon>
        <taxon>Agaricales</taxon>
        <taxon>Schizophyllaceae</taxon>
        <taxon>Schizophyllum</taxon>
    </lineage>
</organism>
<proteinExistence type="predicted"/>
<feature type="transmembrane region" description="Helical" evidence="2">
    <location>
        <begin position="119"/>
        <end position="143"/>
    </location>
</feature>
<feature type="transmembrane region" description="Helical" evidence="2">
    <location>
        <begin position="43"/>
        <end position="67"/>
    </location>
</feature>
<keyword evidence="2" id="KW-1133">Transmembrane helix</keyword>
<accession>D8QKF5</accession>
<dbReference type="InParanoid" id="D8QKF5"/>
<dbReference type="KEGG" id="scm:SCHCO_01193964"/>
<evidence type="ECO:0000313" key="3">
    <source>
        <dbReference type="EMBL" id="EFI91590.1"/>
    </source>
</evidence>
<dbReference type="HOGENOM" id="CLU_245140_0_0_1"/>
<sequence length="1580" mass="174153">MTTSTDGLIVAASLAALFFGIQLVLYALLGYTLLTGGAFKGRAVVLSTASLLTLMSLSNVALSIIYAEASTGSEIEKGAMAGIDVTIKVFGRISLLIAQLIVIWRTWILWQTSVVVRALLAFLAFASCTTTIISIGLCFVASLSTATVASDALVMLIPLIVTNIVSLLATWTRLWGAPSERSWSDTTSSHRGRMARIAVFFLDSGLILGAFLILYLGSEVSSGDLNARRETAGGAAQLTRALTGAASGVAGTIGILVLLLVVHRVSTADVLLYGDSDDAGTARDDHTLASSSTWRMSKKWKGEKEKWDQSDFASSDRATISTVDELPRYSRHMRDVKAFPVQEPPSLSPPRLTRPLHVEKATRPTTEGAVAQEHPRSWFEEHARCRVDHTECRPHSSPSMRPPREEIAPSVKHDASRSGERNTTPAAEQDIVEVSTAPTPHTVFAGWQTDRPLELRPFTLPPPTSRPRTAHPAYPLVTRPVTSYAPRRGSLPAQSPPRATGASQPQASPSHSARAPPTSASHTARAPPASRPSAASKRPSHTYSSSYVASPLHSIRELPPPPAPESEADASESTYVHAPESLYSRAPDSDGAPSPQSSVESIADPPTAWRWPGPNPSSGTVYRGHGDHGSYQHHDYAPYRHHALSRSAVSNLSSPSAYSVDSMALAIRDAADPLELYGNYLWGLKMAGEGESEEKRSHGDHKQTQARIEMDADQAVDTVAEQRPLLPLELLEHIAGYTDRSTQLMLALVCHALVNFSRRHTFQALYVRQTDEVLSGMPRLASATFATLLGSPICSFGTYTKSLTLTPGNYEEGLFKMLRHLPNLTDLRFEGTRSTLCVLTDDHLHPSPSHFPTLTNLTLNYVVLQSFSTLTSILVASPQLCSIELLWVSTRQSPSADTTVDPSTSARLVGTLAQLRSLQMKIVYGISNQLQRHLLAWILELPQFPRVEELGITLHGSDSSLPRPLNAFMRGTVLSLKKWTINPDEYRNFLRTDLCGLDFSQFLVLHTVILDPIGLCTVRMQDRREDGRLLRFMLQVLAAPALQTLIIHLKVDEDHSILDWETEQLDWAALDAALVEHPSLEQAWFAFHLSSAFLLSEPAKRAMFTSVSYLPKFLPRTNAKGMVRPGILPQNSGEFELTTCAVLLLSSDTISFNYLYSCVITVGYPLLRSRIMHVKPDEATPRLPFELLELISDLANADTQLVLGLVCRALVECSRRNVYKQLCVIRSEPRSWAASDDESDSFAEFVHLLTLRQHLTRKEGLPSTFLGRLSALTDLCLEGRDFRASCVLEDLHPISSGVPALTNLFLTHVVLARFSALASALCALPQLQGLCLNGLYVQYEDEAADPANDIPPKYALTNLRRLRLHLQWSGDACTLRSFLAWMLALPNIAPVENLDILLSSTEVDLSPLVCSLMRRLATSLAQWRVAPSSEIWYGFMGVDFSSLHFPRFRSMHTIVIDPVSEYQLRFEHPGALLIRFVRRILTTSSLRRLVVRVRMDDNRWPANDRWPPAVDWLELDHGVVGHPLLEEVSLVFYCCYNIDSRDILSECLTRAPEVMPMTKAKGILRVEVSDKATGYRASSD</sequence>
<dbReference type="GeneID" id="9593406"/>
<dbReference type="InterPro" id="IPR032675">
    <property type="entry name" value="LRR_dom_sf"/>
</dbReference>
<feature type="transmembrane region" description="Helical" evidence="2">
    <location>
        <begin position="155"/>
        <end position="176"/>
    </location>
</feature>
<dbReference type="RefSeq" id="XP_003026493.1">
    <property type="nucleotide sequence ID" value="XM_003026447.1"/>
</dbReference>
<gene>
    <name evidence="3" type="ORF">SCHCODRAFT_114327</name>
</gene>
<name>D8QKF5_SCHCM</name>
<protein>
    <recommendedName>
        <fullName evidence="5">F-box domain-containing protein</fullName>
    </recommendedName>
</protein>
<evidence type="ECO:0000256" key="1">
    <source>
        <dbReference type="SAM" id="MobiDB-lite"/>
    </source>
</evidence>
<dbReference type="OrthoDB" id="10637332at2759"/>
<dbReference type="VEuPathDB" id="FungiDB:SCHCODRAFT_01193964"/>
<keyword evidence="4" id="KW-1185">Reference proteome</keyword>
<dbReference type="EMBL" id="GL377316">
    <property type="protein sequence ID" value="EFI91590.1"/>
    <property type="molecule type" value="Genomic_DNA"/>
</dbReference>
<feature type="compositionally biased region" description="Low complexity" evidence="1">
    <location>
        <begin position="502"/>
        <end position="537"/>
    </location>
</feature>
<dbReference type="Gene3D" id="3.80.10.10">
    <property type="entry name" value="Ribonuclease Inhibitor"/>
    <property type="match status" value="2"/>
</dbReference>
<evidence type="ECO:0000313" key="4">
    <source>
        <dbReference type="Proteomes" id="UP000007431"/>
    </source>
</evidence>
<dbReference type="Proteomes" id="UP000007431">
    <property type="component" value="Unassembled WGS sequence"/>
</dbReference>
<feature type="non-terminal residue" evidence="3">
    <location>
        <position position="1580"/>
    </location>
</feature>
<feature type="region of interest" description="Disordered" evidence="1">
    <location>
        <begin position="339"/>
        <end position="375"/>
    </location>
</feature>
<keyword evidence="2" id="KW-0812">Transmembrane</keyword>
<feature type="compositionally biased region" description="Basic and acidic residues" evidence="1">
    <location>
        <begin position="402"/>
        <end position="420"/>
    </location>
</feature>
<feature type="transmembrane region" description="Helical" evidence="2">
    <location>
        <begin position="87"/>
        <end position="107"/>
    </location>
</feature>
<evidence type="ECO:0008006" key="5">
    <source>
        <dbReference type="Google" id="ProtNLM"/>
    </source>
</evidence>
<evidence type="ECO:0000256" key="2">
    <source>
        <dbReference type="SAM" id="Phobius"/>
    </source>
</evidence>
<keyword evidence="2" id="KW-0472">Membrane</keyword>
<feature type="region of interest" description="Disordered" evidence="1">
    <location>
        <begin position="390"/>
        <end position="634"/>
    </location>
</feature>
<reference evidence="3 4" key="1">
    <citation type="journal article" date="2010" name="Nat. Biotechnol.">
        <title>Genome sequence of the model mushroom Schizophyllum commune.</title>
        <authorList>
            <person name="Ohm R.A."/>
            <person name="de Jong J.F."/>
            <person name="Lugones L.G."/>
            <person name="Aerts A."/>
            <person name="Kothe E."/>
            <person name="Stajich J.E."/>
            <person name="de Vries R.P."/>
            <person name="Record E."/>
            <person name="Levasseur A."/>
            <person name="Baker S.E."/>
            <person name="Bartholomew K.A."/>
            <person name="Coutinho P.M."/>
            <person name="Erdmann S."/>
            <person name="Fowler T.J."/>
            <person name="Gathman A.C."/>
            <person name="Lombard V."/>
            <person name="Henrissat B."/>
            <person name="Knabe N."/>
            <person name="Kuees U."/>
            <person name="Lilly W.W."/>
            <person name="Lindquist E."/>
            <person name="Lucas S."/>
            <person name="Magnuson J.K."/>
            <person name="Piumi F."/>
            <person name="Raudaskoski M."/>
            <person name="Salamov A."/>
            <person name="Schmutz J."/>
            <person name="Schwarze F.W.M.R."/>
            <person name="vanKuyk P.A."/>
            <person name="Horton J.S."/>
            <person name="Grigoriev I.V."/>
            <person name="Woesten H.A.B."/>
        </authorList>
    </citation>
    <scope>NUCLEOTIDE SEQUENCE [LARGE SCALE GENOMIC DNA]</scope>
    <source>
        <strain evidence="4">H4-8 / FGSC 9210</strain>
    </source>
</reference>
<feature type="transmembrane region" description="Helical" evidence="2">
    <location>
        <begin position="6"/>
        <end position="31"/>
    </location>
</feature>
<feature type="transmembrane region" description="Helical" evidence="2">
    <location>
        <begin position="238"/>
        <end position="262"/>
    </location>
</feature>